<comment type="caution">
    <text evidence="8">The sequence shown here is derived from an EMBL/GenBank/DDBJ whole genome shotgun (WGS) entry which is preliminary data.</text>
</comment>
<evidence type="ECO:0000313" key="9">
    <source>
        <dbReference type="Proteomes" id="UP000189177"/>
    </source>
</evidence>
<dbReference type="GO" id="GO:0008483">
    <property type="term" value="F:transaminase activity"/>
    <property type="evidence" value="ECO:0007669"/>
    <property type="project" value="UniProtKB-KW"/>
</dbReference>
<sequence>LHPNVVVINSFSKYFAMTGWRLGWMVVPPSWVDPVRRLAQNLFVAPSSVAQAAAMFAFEPDTEAELQQRVRELESRRDFLLQALPELGLEVRARPEGAFYIYADCSAHGADSEALCARILDEAGVALTPGTDFSPSDGARHLRIAYTQSEARLREAVERLRGVLT</sequence>
<proteinExistence type="inferred from homology"/>
<dbReference type="GO" id="GO:0006520">
    <property type="term" value="P:amino acid metabolic process"/>
    <property type="evidence" value="ECO:0007669"/>
    <property type="project" value="InterPro"/>
</dbReference>
<evidence type="ECO:0000256" key="5">
    <source>
        <dbReference type="ARBA" id="ARBA00022898"/>
    </source>
</evidence>
<dbReference type="InterPro" id="IPR050596">
    <property type="entry name" value="AspAT/PAT-like"/>
</dbReference>
<dbReference type="InterPro" id="IPR004839">
    <property type="entry name" value="Aminotransferase_I/II_large"/>
</dbReference>
<evidence type="ECO:0000256" key="2">
    <source>
        <dbReference type="ARBA" id="ARBA00007441"/>
    </source>
</evidence>
<evidence type="ECO:0000259" key="7">
    <source>
        <dbReference type="Pfam" id="PF00155"/>
    </source>
</evidence>
<reference evidence="8 9" key="1">
    <citation type="submission" date="2017-02" db="EMBL/GenBank/DDBJ databases">
        <title>Genomic diversity within the haloalkaliphilic genus Thioalkalivibrio.</title>
        <authorList>
            <person name="Ahn A.-C."/>
            <person name="Meier-Kolthoff J."/>
            <person name="Overmars L."/>
            <person name="Richter M."/>
            <person name="Woyke T."/>
            <person name="Sorokin D.Y."/>
            <person name="Muyzer G."/>
        </authorList>
    </citation>
    <scope>NUCLEOTIDE SEQUENCE [LARGE SCALE GENOMIC DNA]</scope>
    <source>
        <strain evidence="8 9">HL17</strain>
    </source>
</reference>
<dbReference type="Pfam" id="PF00155">
    <property type="entry name" value="Aminotran_1_2"/>
    <property type="match status" value="1"/>
</dbReference>
<dbReference type="PANTHER" id="PTHR46383:SF2">
    <property type="entry name" value="AMINOTRANSFERASE"/>
    <property type="match status" value="1"/>
</dbReference>
<organism evidence="8 9">
    <name type="scientific">Thioalkalivibrio halophilus</name>
    <dbReference type="NCBI Taxonomy" id="252474"/>
    <lineage>
        <taxon>Bacteria</taxon>
        <taxon>Pseudomonadati</taxon>
        <taxon>Pseudomonadota</taxon>
        <taxon>Gammaproteobacteria</taxon>
        <taxon>Chromatiales</taxon>
        <taxon>Ectothiorhodospiraceae</taxon>
        <taxon>Thioalkalivibrio</taxon>
    </lineage>
</organism>
<dbReference type="Gene3D" id="3.40.640.10">
    <property type="entry name" value="Type I PLP-dependent aspartate aminotransferase-like (Major domain)"/>
    <property type="match status" value="1"/>
</dbReference>
<name>A0A1V2ZVK0_9GAMM</name>
<evidence type="ECO:0000256" key="6">
    <source>
        <dbReference type="RuleBase" id="RU000481"/>
    </source>
</evidence>
<keyword evidence="3 6" id="KW-0032">Aminotransferase</keyword>
<dbReference type="EC" id="2.6.1.-" evidence="6"/>
<dbReference type="InterPro" id="IPR015424">
    <property type="entry name" value="PyrdxlP-dep_Trfase"/>
</dbReference>
<keyword evidence="4 6" id="KW-0808">Transferase</keyword>
<dbReference type="AlphaFoldDB" id="A0A1V2ZVK0"/>
<protein>
    <recommendedName>
        <fullName evidence="6">Aminotransferase</fullName>
        <ecNumber evidence="6">2.6.1.-</ecNumber>
    </recommendedName>
</protein>
<dbReference type="PROSITE" id="PS00105">
    <property type="entry name" value="AA_TRANSFER_CLASS_1"/>
    <property type="match status" value="1"/>
</dbReference>
<feature type="non-terminal residue" evidence="8">
    <location>
        <position position="1"/>
    </location>
</feature>
<dbReference type="OrthoDB" id="9803354at2"/>
<dbReference type="RefSeq" id="WP_143592262.1">
    <property type="nucleotide sequence ID" value="NZ_MUZR01000059.1"/>
</dbReference>
<comment type="cofactor">
    <cofactor evidence="1 6">
        <name>pyridoxal 5'-phosphate</name>
        <dbReference type="ChEBI" id="CHEBI:597326"/>
    </cofactor>
</comment>
<evidence type="ECO:0000256" key="3">
    <source>
        <dbReference type="ARBA" id="ARBA00022576"/>
    </source>
</evidence>
<comment type="similarity">
    <text evidence="2 6">Belongs to the class-I pyridoxal-phosphate-dependent aminotransferase family.</text>
</comment>
<dbReference type="InterPro" id="IPR015421">
    <property type="entry name" value="PyrdxlP-dep_Trfase_major"/>
</dbReference>
<dbReference type="PANTHER" id="PTHR46383">
    <property type="entry name" value="ASPARTATE AMINOTRANSFERASE"/>
    <property type="match status" value="1"/>
</dbReference>
<feature type="domain" description="Aminotransferase class I/classII large" evidence="7">
    <location>
        <begin position="2"/>
        <end position="160"/>
    </location>
</feature>
<accession>A0A1V2ZVK0</accession>
<keyword evidence="5" id="KW-0663">Pyridoxal phosphate</keyword>
<evidence type="ECO:0000256" key="1">
    <source>
        <dbReference type="ARBA" id="ARBA00001933"/>
    </source>
</evidence>
<dbReference type="GO" id="GO:0030170">
    <property type="term" value="F:pyridoxal phosphate binding"/>
    <property type="evidence" value="ECO:0007669"/>
    <property type="project" value="InterPro"/>
</dbReference>
<evidence type="ECO:0000313" key="8">
    <source>
        <dbReference type="EMBL" id="OOC09144.1"/>
    </source>
</evidence>
<keyword evidence="9" id="KW-1185">Reference proteome</keyword>
<dbReference type="SUPFAM" id="SSF53383">
    <property type="entry name" value="PLP-dependent transferases"/>
    <property type="match status" value="1"/>
</dbReference>
<dbReference type="Proteomes" id="UP000189177">
    <property type="component" value="Unassembled WGS sequence"/>
</dbReference>
<dbReference type="EMBL" id="MUZR01000059">
    <property type="protein sequence ID" value="OOC09144.1"/>
    <property type="molecule type" value="Genomic_DNA"/>
</dbReference>
<gene>
    <name evidence="8" type="ORF">B1A74_12455</name>
</gene>
<dbReference type="CDD" id="cd00609">
    <property type="entry name" value="AAT_like"/>
    <property type="match status" value="1"/>
</dbReference>
<evidence type="ECO:0000256" key="4">
    <source>
        <dbReference type="ARBA" id="ARBA00022679"/>
    </source>
</evidence>
<dbReference type="InterPro" id="IPR004838">
    <property type="entry name" value="NHTrfase_class1_PyrdxlP-BS"/>
</dbReference>
<dbReference type="STRING" id="252474.B1A74_12455"/>